<organism evidence="1 2">
    <name type="scientific">Leucogyrophana mollusca</name>
    <dbReference type="NCBI Taxonomy" id="85980"/>
    <lineage>
        <taxon>Eukaryota</taxon>
        <taxon>Fungi</taxon>
        <taxon>Dikarya</taxon>
        <taxon>Basidiomycota</taxon>
        <taxon>Agaricomycotina</taxon>
        <taxon>Agaricomycetes</taxon>
        <taxon>Agaricomycetidae</taxon>
        <taxon>Boletales</taxon>
        <taxon>Boletales incertae sedis</taxon>
        <taxon>Leucogyrophana</taxon>
    </lineage>
</organism>
<evidence type="ECO:0000313" key="2">
    <source>
        <dbReference type="Proteomes" id="UP000790709"/>
    </source>
</evidence>
<name>A0ACB8BLZ0_9AGAM</name>
<dbReference type="EMBL" id="MU266393">
    <property type="protein sequence ID" value="KAH7925873.1"/>
    <property type="molecule type" value="Genomic_DNA"/>
</dbReference>
<proteinExistence type="predicted"/>
<sequence length="864" mass="94495">MPAAQQIIPHPSVSRRLPSIAHQPSLLHSLGDENKSVLSLMADAHHIYTGGQCQDISVWDKHTFALKATLRGHTGSILALEYAEEKKWLFSSSGDSTVRIWSTVTLEPIYVLNPYLETGAGDLFSLTWNSNLQAIYIGCQNTSLQWFSFCKHHQGQCQQEHVTSGTSTPTRRAHKFFDSYPQYQHRPADLFANNFSISPPSSESNLSVQSASTLNIPASNVIDSAHFGYIYCMVLIPPNREGSDDPQLHGDKDIQLVTGSGDETVKLWSCAASGPTSLHTFECCHGAVLSLAARGESIYAGCQDGYVKVFDLETRTLVRTIIVQENTDVLSLSIMSSDLYTCSANGQIQRWSPSFDCTASWRAHDGIVLSSIITRSADSKSFFLVSGANDGFINVWDVLSPLQKDNSSSLQDPSASYPGGRIVHESDTMTFALSTFVSIPSVSSDPAHHEDCRQAAIWLKKCLHQLGAESAVLPTQDGGNPLVLATFQGTQGKHTKPRILFYGHYDVISAPRDGWNSDPFALTGRNGYLYGRGVTDNKGPIMAVACAAAELLGKRALGVDLVFLIEGEEETGSARFMETVTKHKELIGNVDAILLSNSTWITEYPPCITYGLRGVVHSTVEISSGAPDLHSGVEGGAALEPMLDMIRLLSTLTDSQRRVSIPHFYDSVRSLTEDEKQLYNLLSQITQRPGAILSSRWREPSLTVHNIEVSGPGNSTVIPGKVTAKVSLRIVPDQDLDTIANGLVGHMNSSFNELQSPNKLKITIDHKADWWLGNLNDPWFKALETAVHDEWGVQPLRIREGGSIPSIPCLEKVFGCHALHLPLGQSTDQAHLPNERISLSNLRRGKSVVERFLTTVANTNMAAP</sequence>
<accession>A0ACB8BLZ0</accession>
<dbReference type="Proteomes" id="UP000790709">
    <property type="component" value="Unassembled WGS sequence"/>
</dbReference>
<evidence type="ECO:0000313" key="1">
    <source>
        <dbReference type="EMBL" id="KAH7925873.1"/>
    </source>
</evidence>
<keyword evidence="2" id="KW-1185">Reference proteome</keyword>
<protein>
    <submittedName>
        <fullName evidence="1">Glutathione degradosome</fullName>
    </submittedName>
</protein>
<gene>
    <name evidence="1" type="ORF">BV22DRAFT_1033466</name>
</gene>
<comment type="caution">
    <text evidence="1">The sequence shown here is derived from an EMBL/GenBank/DDBJ whole genome shotgun (WGS) entry which is preliminary data.</text>
</comment>
<reference evidence="1" key="1">
    <citation type="journal article" date="2021" name="New Phytol.">
        <title>Evolutionary innovations through gain and loss of genes in the ectomycorrhizal Boletales.</title>
        <authorList>
            <person name="Wu G."/>
            <person name="Miyauchi S."/>
            <person name="Morin E."/>
            <person name="Kuo A."/>
            <person name="Drula E."/>
            <person name="Varga T."/>
            <person name="Kohler A."/>
            <person name="Feng B."/>
            <person name="Cao Y."/>
            <person name="Lipzen A."/>
            <person name="Daum C."/>
            <person name="Hundley H."/>
            <person name="Pangilinan J."/>
            <person name="Johnson J."/>
            <person name="Barry K."/>
            <person name="LaButti K."/>
            <person name="Ng V."/>
            <person name="Ahrendt S."/>
            <person name="Min B."/>
            <person name="Choi I.G."/>
            <person name="Park H."/>
            <person name="Plett J.M."/>
            <person name="Magnuson J."/>
            <person name="Spatafora J.W."/>
            <person name="Nagy L.G."/>
            <person name="Henrissat B."/>
            <person name="Grigoriev I.V."/>
            <person name="Yang Z.L."/>
            <person name="Xu J."/>
            <person name="Martin F.M."/>
        </authorList>
    </citation>
    <scope>NUCLEOTIDE SEQUENCE</scope>
    <source>
        <strain evidence="1">KUC20120723A-06</strain>
    </source>
</reference>